<evidence type="ECO:0000313" key="3">
    <source>
        <dbReference type="Proteomes" id="UP000555411"/>
    </source>
</evidence>
<evidence type="ECO:0000313" key="2">
    <source>
        <dbReference type="EMBL" id="MBC2834695.1"/>
    </source>
</evidence>
<dbReference type="RefSeq" id="WP_185796270.1">
    <property type="nucleotide sequence ID" value="NZ_JACLQD010000001.1"/>
</dbReference>
<proteinExistence type="predicted"/>
<evidence type="ECO:0000256" key="1">
    <source>
        <dbReference type="SAM" id="SignalP"/>
    </source>
</evidence>
<sequence>MRHASALCLCLFTICLSCGAKAADLDCKDIAWKARLIMTARQMNGDIVKLTADTEREGWPFAREMILEAYALPLETKAEKQRPTGAMEAFGNEWGRRCLAGELD</sequence>
<comment type="caution">
    <text evidence="2">The sequence shown here is derived from an EMBL/GenBank/DDBJ whole genome shotgun (WGS) entry which is preliminary data.</text>
</comment>
<protein>
    <recommendedName>
        <fullName evidence="4">HdeA/HdeB family protein</fullName>
    </recommendedName>
</protein>
<dbReference type="EMBL" id="JACLQD010000001">
    <property type="protein sequence ID" value="MBC2834695.1"/>
    <property type="molecule type" value="Genomic_DNA"/>
</dbReference>
<accession>A0A842I593</accession>
<reference evidence="2 3" key="1">
    <citation type="journal article" date="2017" name="Int. J. Syst. Evol. Microbiol.">
        <title>Gemmobacter straminiformis sp. nov., isolated from an artificial fountain.</title>
        <authorList>
            <person name="Kang J.Y."/>
            <person name="Kim M.J."/>
            <person name="Chun J."/>
            <person name="Son K.P."/>
            <person name="Jahng K.Y."/>
        </authorList>
    </citation>
    <scope>NUCLEOTIDE SEQUENCE [LARGE SCALE GENOMIC DNA]</scope>
    <source>
        <strain evidence="2 3">CAM-8</strain>
    </source>
</reference>
<keyword evidence="1" id="KW-0732">Signal</keyword>
<dbReference type="AlphaFoldDB" id="A0A842I593"/>
<evidence type="ECO:0008006" key="4">
    <source>
        <dbReference type="Google" id="ProtNLM"/>
    </source>
</evidence>
<name>A0A842I593_9RHOB</name>
<keyword evidence="3" id="KW-1185">Reference proteome</keyword>
<organism evidence="2 3">
    <name type="scientific">Paragemmobacter straminiformis</name>
    <dbReference type="NCBI Taxonomy" id="2045119"/>
    <lineage>
        <taxon>Bacteria</taxon>
        <taxon>Pseudomonadati</taxon>
        <taxon>Pseudomonadota</taxon>
        <taxon>Alphaproteobacteria</taxon>
        <taxon>Rhodobacterales</taxon>
        <taxon>Paracoccaceae</taxon>
        <taxon>Paragemmobacter</taxon>
    </lineage>
</organism>
<dbReference type="Proteomes" id="UP000555411">
    <property type="component" value="Unassembled WGS sequence"/>
</dbReference>
<gene>
    <name evidence="2" type="ORF">H7F16_04205</name>
</gene>
<feature type="chain" id="PRO_5033067053" description="HdeA/HdeB family protein" evidence="1">
    <location>
        <begin position="23"/>
        <end position="104"/>
    </location>
</feature>
<feature type="signal peptide" evidence="1">
    <location>
        <begin position="1"/>
        <end position="22"/>
    </location>
</feature>